<proteinExistence type="predicted"/>
<dbReference type="Pfam" id="PF14223">
    <property type="entry name" value="Retrotran_gag_2"/>
    <property type="match status" value="1"/>
</dbReference>
<comment type="caution">
    <text evidence="1">The sequence shown here is derived from an EMBL/GenBank/DDBJ whole genome shotgun (WGS) entry which is preliminary data.</text>
</comment>
<sequence length="116" mass="12882">MIISLADGEDNGGATFASSSRRHVKQLKAKFKSLTKGPQSIIEFMHAIKMCTDQFALLDDPVKPEDITDKVLESLDSSYSRFVDAINARDGPISFAELHEKLLDREFVIKSQPIIG</sequence>
<keyword evidence="2" id="KW-1185">Reference proteome</keyword>
<accession>A0ABQ5E2H9</accession>
<reference evidence="1" key="2">
    <citation type="submission" date="2022-01" db="EMBL/GenBank/DDBJ databases">
        <authorList>
            <person name="Yamashiro T."/>
            <person name="Shiraishi A."/>
            <person name="Satake H."/>
            <person name="Nakayama K."/>
        </authorList>
    </citation>
    <scope>NUCLEOTIDE SEQUENCE</scope>
</reference>
<dbReference type="PANTHER" id="PTHR47481:SF22">
    <property type="entry name" value="RETROTRANSPOSON GAG DOMAIN-CONTAINING PROTEIN"/>
    <property type="match status" value="1"/>
</dbReference>
<feature type="non-terminal residue" evidence="1">
    <location>
        <position position="116"/>
    </location>
</feature>
<name>A0ABQ5E2H9_9ASTR</name>
<gene>
    <name evidence="1" type="ORF">Tco_0951984</name>
</gene>
<evidence type="ECO:0000313" key="2">
    <source>
        <dbReference type="Proteomes" id="UP001151760"/>
    </source>
</evidence>
<dbReference type="Proteomes" id="UP001151760">
    <property type="component" value="Unassembled WGS sequence"/>
</dbReference>
<evidence type="ECO:0000313" key="1">
    <source>
        <dbReference type="EMBL" id="GJT43269.1"/>
    </source>
</evidence>
<dbReference type="EMBL" id="BQNB010015714">
    <property type="protein sequence ID" value="GJT43269.1"/>
    <property type="molecule type" value="Genomic_DNA"/>
</dbReference>
<reference evidence="1" key="1">
    <citation type="journal article" date="2022" name="Int. J. Mol. Sci.">
        <title>Draft Genome of Tanacetum Coccineum: Genomic Comparison of Closely Related Tanacetum-Family Plants.</title>
        <authorList>
            <person name="Yamashiro T."/>
            <person name="Shiraishi A."/>
            <person name="Nakayama K."/>
            <person name="Satake H."/>
        </authorList>
    </citation>
    <scope>NUCLEOTIDE SEQUENCE</scope>
</reference>
<protein>
    <submittedName>
        <fullName evidence="1">Retrovirus-related pol polyprotein from transposon RE1</fullName>
    </submittedName>
</protein>
<organism evidence="1 2">
    <name type="scientific">Tanacetum coccineum</name>
    <dbReference type="NCBI Taxonomy" id="301880"/>
    <lineage>
        <taxon>Eukaryota</taxon>
        <taxon>Viridiplantae</taxon>
        <taxon>Streptophyta</taxon>
        <taxon>Embryophyta</taxon>
        <taxon>Tracheophyta</taxon>
        <taxon>Spermatophyta</taxon>
        <taxon>Magnoliopsida</taxon>
        <taxon>eudicotyledons</taxon>
        <taxon>Gunneridae</taxon>
        <taxon>Pentapetalae</taxon>
        <taxon>asterids</taxon>
        <taxon>campanulids</taxon>
        <taxon>Asterales</taxon>
        <taxon>Asteraceae</taxon>
        <taxon>Asteroideae</taxon>
        <taxon>Anthemideae</taxon>
        <taxon>Anthemidinae</taxon>
        <taxon>Tanacetum</taxon>
    </lineage>
</organism>
<dbReference type="PANTHER" id="PTHR47481">
    <property type="match status" value="1"/>
</dbReference>